<accession>A0A5M8P1Y8</accession>
<feature type="transmembrane region" description="Helical" evidence="1">
    <location>
        <begin position="65"/>
        <end position="83"/>
    </location>
</feature>
<dbReference type="AlphaFoldDB" id="A0A5M8P1Y8"/>
<dbReference type="EMBL" id="SNRX01000008">
    <property type="protein sequence ID" value="KAA6302404.1"/>
    <property type="molecule type" value="Genomic_DNA"/>
</dbReference>
<proteinExistence type="predicted"/>
<gene>
    <name evidence="2" type="ORF">EZS26_001517</name>
</gene>
<dbReference type="Proteomes" id="UP000324575">
    <property type="component" value="Unassembled WGS sequence"/>
</dbReference>
<comment type="caution">
    <text evidence="2">The sequence shown here is derived from an EMBL/GenBank/DDBJ whole genome shotgun (WGS) entry which is preliminary data.</text>
</comment>
<sequence length="141" mass="16161">MNKEYIQSLLENYFEGLTSLQEEQLLREYFQSDAVDADLKVYQPMFQYFAILSPSKKRASIKGRGLWWAAACITLCIGSYFLFSTQKALPKTSIAYINGKKYTNIKLIQAQALKALENMSEDEDDIYSAQVEALEIFITDN</sequence>
<name>A0A5M8P1Y8_9BACT</name>
<organism evidence="2 3">
    <name type="scientific">Candidatus Ordinivivax streblomastigis</name>
    <dbReference type="NCBI Taxonomy" id="2540710"/>
    <lineage>
        <taxon>Bacteria</taxon>
        <taxon>Pseudomonadati</taxon>
        <taxon>Bacteroidota</taxon>
        <taxon>Bacteroidia</taxon>
        <taxon>Bacteroidales</taxon>
        <taxon>Candidatus Ordinivivax</taxon>
    </lineage>
</organism>
<keyword evidence="1" id="KW-0812">Transmembrane</keyword>
<protein>
    <submittedName>
        <fullName evidence="2">Uncharacterized protein</fullName>
    </submittedName>
</protein>
<keyword evidence="1" id="KW-1133">Transmembrane helix</keyword>
<evidence type="ECO:0000313" key="3">
    <source>
        <dbReference type="Proteomes" id="UP000324575"/>
    </source>
</evidence>
<reference evidence="2 3" key="1">
    <citation type="submission" date="2019-03" db="EMBL/GenBank/DDBJ databases">
        <title>Single cell metagenomics reveals metabolic interactions within the superorganism composed of flagellate Streblomastix strix and complex community of Bacteroidetes bacteria on its surface.</title>
        <authorList>
            <person name="Treitli S.C."/>
            <person name="Kolisko M."/>
            <person name="Husnik F."/>
            <person name="Keeling P."/>
            <person name="Hampl V."/>
        </authorList>
    </citation>
    <scope>NUCLEOTIDE SEQUENCE [LARGE SCALE GENOMIC DNA]</scope>
    <source>
        <strain evidence="2">St1</strain>
    </source>
</reference>
<evidence type="ECO:0000313" key="2">
    <source>
        <dbReference type="EMBL" id="KAA6302404.1"/>
    </source>
</evidence>
<keyword evidence="1" id="KW-0472">Membrane</keyword>
<evidence type="ECO:0000256" key="1">
    <source>
        <dbReference type="SAM" id="Phobius"/>
    </source>
</evidence>